<keyword evidence="2" id="KW-0732">Signal</keyword>
<keyword evidence="5" id="KW-1185">Reference proteome</keyword>
<evidence type="ECO:0000313" key="5">
    <source>
        <dbReference type="Proteomes" id="UP000019753"/>
    </source>
</evidence>
<protein>
    <recommendedName>
        <fullName evidence="3">PASTA domain-containing protein</fullName>
    </recommendedName>
</protein>
<evidence type="ECO:0000256" key="1">
    <source>
        <dbReference type="SAM" id="MobiDB-lite"/>
    </source>
</evidence>
<dbReference type="PROSITE" id="PS51178">
    <property type="entry name" value="PASTA"/>
    <property type="match status" value="1"/>
</dbReference>
<feature type="chain" id="PRO_5039294906" description="PASTA domain-containing protein" evidence="2">
    <location>
        <begin position="21"/>
        <end position="121"/>
    </location>
</feature>
<evidence type="ECO:0000259" key="3">
    <source>
        <dbReference type="PROSITE" id="PS51178"/>
    </source>
</evidence>
<dbReference type="PROSITE" id="PS51257">
    <property type="entry name" value="PROKAR_LIPOPROTEIN"/>
    <property type="match status" value="1"/>
</dbReference>
<gene>
    <name evidence="4" type="ORF">N866_07530</name>
</gene>
<sequence length="121" mass="12175">MRPALAAFAAATVLMTAACSTPEEPAEPAATATQEETEAADDAAEQEAESGPVDVPDVSGLILGTAQGNLTLAGLETEVADEAGAPVEVEDPLAYLVVSQDPADGQLERGETVTLTVAPRG</sequence>
<dbReference type="InterPro" id="IPR005543">
    <property type="entry name" value="PASTA_dom"/>
</dbReference>
<feature type="region of interest" description="Disordered" evidence="1">
    <location>
        <begin position="19"/>
        <end position="60"/>
    </location>
</feature>
<dbReference type="Pfam" id="PF03793">
    <property type="entry name" value="PASTA"/>
    <property type="match status" value="1"/>
</dbReference>
<reference evidence="4 5" key="1">
    <citation type="submission" date="2014-01" db="EMBL/GenBank/DDBJ databases">
        <title>Actinotalea ferrariae CF5-4.</title>
        <authorList>
            <person name="Chen F."/>
            <person name="Li Y."/>
            <person name="Wang G."/>
        </authorList>
    </citation>
    <scope>NUCLEOTIDE SEQUENCE [LARGE SCALE GENOMIC DNA]</scope>
    <source>
        <strain evidence="4 5">CF5-4</strain>
    </source>
</reference>
<dbReference type="EMBL" id="AXCW01000023">
    <property type="protein sequence ID" value="EYR64639.1"/>
    <property type="molecule type" value="Genomic_DNA"/>
</dbReference>
<dbReference type="Gene3D" id="3.30.10.20">
    <property type="match status" value="1"/>
</dbReference>
<accession>A0A021VTW8</accession>
<comment type="caution">
    <text evidence="4">The sequence shown here is derived from an EMBL/GenBank/DDBJ whole genome shotgun (WGS) entry which is preliminary data.</text>
</comment>
<dbReference type="AlphaFoldDB" id="A0A021VTW8"/>
<feature type="compositionally biased region" description="Low complexity" evidence="1">
    <location>
        <begin position="19"/>
        <end position="34"/>
    </location>
</feature>
<feature type="compositionally biased region" description="Acidic residues" evidence="1">
    <location>
        <begin position="35"/>
        <end position="48"/>
    </location>
</feature>
<feature type="signal peptide" evidence="2">
    <location>
        <begin position="1"/>
        <end position="20"/>
    </location>
</feature>
<proteinExistence type="predicted"/>
<organism evidence="4 5">
    <name type="scientific">Actinotalea ferrariae CF5-4</name>
    <dbReference type="NCBI Taxonomy" id="948458"/>
    <lineage>
        <taxon>Bacteria</taxon>
        <taxon>Bacillati</taxon>
        <taxon>Actinomycetota</taxon>
        <taxon>Actinomycetes</taxon>
        <taxon>Micrococcales</taxon>
        <taxon>Cellulomonadaceae</taxon>
        <taxon>Actinotalea</taxon>
    </lineage>
</organism>
<dbReference type="Proteomes" id="UP000019753">
    <property type="component" value="Unassembled WGS sequence"/>
</dbReference>
<name>A0A021VTW8_9CELL</name>
<evidence type="ECO:0000256" key="2">
    <source>
        <dbReference type="SAM" id="SignalP"/>
    </source>
</evidence>
<feature type="domain" description="PASTA" evidence="3">
    <location>
        <begin position="51"/>
        <end position="119"/>
    </location>
</feature>
<dbReference type="CDD" id="cd06577">
    <property type="entry name" value="PASTA_pknB"/>
    <property type="match status" value="1"/>
</dbReference>
<evidence type="ECO:0000313" key="4">
    <source>
        <dbReference type="EMBL" id="EYR64639.1"/>
    </source>
</evidence>